<keyword evidence="3" id="KW-0378">Hydrolase</keyword>
<gene>
    <name evidence="8" type="ORF">DXG03_009075</name>
</gene>
<dbReference type="PANTHER" id="PTHR43806:SF58">
    <property type="entry name" value="ALKALINE PROTEASE 1-RELATED"/>
    <property type="match status" value="1"/>
</dbReference>
<comment type="caution">
    <text evidence="5">Lacks conserved residue(s) required for the propagation of feature annotation.</text>
</comment>
<dbReference type="InterPro" id="IPR037045">
    <property type="entry name" value="S8pro/Inhibitor_I9_sf"/>
</dbReference>
<keyword evidence="9" id="KW-1185">Reference proteome</keyword>
<protein>
    <recommendedName>
        <fullName evidence="7">Peptidase S8/S53 domain-containing protein</fullName>
    </recommendedName>
</protein>
<dbReference type="PROSITE" id="PS00138">
    <property type="entry name" value="SUBTILASE_SER"/>
    <property type="match status" value="1"/>
</dbReference>
<evidence type="ECO:0000256" key="4">
    <source>
        <dbReference type="ARBA" id="ARBA00022825"/>
    </source>
</evidence>
<dbReference type="Gene3D" id="3.30.70.80">
    <property type="entry name" value="Peptidase S8 propeptide/proteinase inhibitor I9"/>
    <property type="match status" value="1"/>
</dbReference>
<feature type="signal peptide" evidence="6">
    <location>
        <begin position="1"/>
        <end position="19"/>
    </location>
</feature>
<evidence type="ECO:0000259" key="7">
    <source>
        <dbReference type="Pfam" id="PF00082"/>
    </source>
</evidence>
<sequence length="430" mass="44191">MSFFTSVFPAIVLAAAVFASPAPIRVVEKFNGEASGKYIVKLKDGVAKSKVFGQLKNSKVTHDWSVVHGFAVRFSLWGSQGQLSEDAVNVLRTSPDVEYIAEDGIITTCATQTNAPWGIARLSQPGKLANQNASDLTFSYTYDDSAGAGVDVYVVVQIAESALSLTLVAAPVGAQRSAATPTLMVVDMEPTLRLSILQVLSISPSHSVPSGTVAGSQYGVSKAANVIAVKVLSDSGSGKISDVISGLNWVASSVATSGRPSIATLSLAVDGISIPLDNTVSSLVSRGIHVTVAAGNSRTDANSTSPARAAGVITVGASTIADARASFSNYGAVVNVFAPGENIISAWIGSTTATNNLSGTSMATPHVAGLVAYFISKSGNSSPAAIAALIKSLSVKGALTGIPPGTANDLAQNGVAWTRRERRGRREVVR</sequence>
<evidence type="ECO:0000256" key="3">
    <source>
        <dbReference type="ARBA" id="ARBA00022801"/>
    </source>
</evidence>
<comment type="caution">
    <text evidence="8">The sequence shown here is derived from an EMBL/GenBank/DDBJ whole genome shotgun (WGS) entry which is preliminary data.</text>
</comment>
<comment type="similarity">
    <text evidence="1 5">Belongs to the peptidase S8 family.</text>
</comment>
<dbReference type="InterPro" id="IPR050131">
    <property type="entry name" value="Peptidase_S8_subtilisin-like"/>
</dbReference>
<dbReference type="InterPro" id="IPR000209">
    <property type="entry name" value="Peptidase_S8/S53_dom"/>
</dbReference>
<dbReference type="GO" id="GO:0006508">
    <property type="term" value="P:proteolysis"/>
    <property type="evidence" value="ECO:0007669"/>
    <property type="project" value="UniProtKB-KW"/>
</dbReference>
<dbReference type="InterPro" id="IPR034193">
    <property type="entry name" value="PCSK9_ProteinaseK-like"/>
</dbReference>
<dbReference type="Gene3D" id="3.40.50.200">
    <property type="entry name" value="Peptidase S8/S53 domain"/>
    <property type="match status" value="1"/>
</dbReference>
<dbReference type="PROSITE" id="PS51892">
    <property type="entry name" value="SUBTILASE"/>
    <property type="match status" value="1"/>
</dbReference>
<dbReference type="SUPFAM" id="SSF52743">
    <property type="entry name" value="Subtilisin-like"/>
    <property type="match status" value="1"/>
</dbReference>
<organism evidence="8 9">
    <name type="scientific">Asterophora parasitica</name>
    <dbReference type="NCBI Taxonomy" id="117018"/>
    <lineage>
        <taxon>Eukaryota</taxon>
        <taxon>Fungi</taxon>
        <taxon>Dikarya</taxon>
        <taxon>Basidiomycota</taxon>
        <taxon>Agaricomycotina</taxon>
        <taxon>Agaricomycetes</taxon>
        <taxon>Agaricomycetidae</taxon>
        <taxon>Agaricales</taxon>
        <taxon>Tricholomatineae</taxon>
        <taxon>Lyophyllaceae</taxon>
        <taxon>Asterophora</taxon>
    </lineage>
</organism>
<proteinExistence type="inferred from homology"/>
<name>A0A9P7KB46_9AGAR</name>
<dbReference type="SUPFAM" id="SSF54897">
    <property type="entry name" value="Protease propeptides/inhibitors"/>
    <property type="match status" value="1"/>
</dbReference>
<dbReference type="CDD" id="cd04077">
    <property type="entry name" value="Peptidases_S8_PCSK9_ProteinaseK_like"/>
    <property type="match status" value="1"/>
</dbReference>
<keyword evidence="6" id="KW-0732">Signal</keyword>
<evidence type="ECO:0000313" key="8">
    <source>
        <dbReference type="EMBL" id="KAG5644128.1"/>
    </source>
</evidence>
<feature type="chain" id="PRO_5040245239" description="Peptidase S8/S53 domain-containing protein" evidence="6">
    <location>
        <begin position="20"/>
        <end position="430"/>
    </location>
</feature>
<dbReference type="PANTHER" id="PTHR43806">
    <property type="entry name" value="PEPTIDASE S8"/>
    <property type="match status" value="1"/>
</dbReference>
<dbReference type="EMBL" id="JABCKV010000082">
    <property type="protein sequence ID" value="KAG5644128.1"/>
    <property type="molecule type" value="Genomic_DNA"/>
</dbReference>
<evidence type="ECO:0000256" key="6">
    <source>
        <dbReference type="SAM" id="SignalP"/>
    </source>
</evidence>
<evidence type="ECO:0000256" key="1">
    <source>
        <dbReference type="ARBA" id="ARBA00011073"/>
    </source>
</evidence>
<keyword evidence="4" id="KW-0720">Serine protease</keyword>
<dbReference type="InterPro" id="IPR023828">
    <property type="entry name" value="Peptidase_S8_Ser-AS"/>
</dbReference>
<reference evidence="8" key="2">
    <citation type="submission" date="2021-10" db="EMBL/GenBank/DDBJ databases">
        <title>Phylogenomics reveals ancestral predisposition of the termite-cultivated fungus Termitomyces towards a domesticated lifestyle.</title>
        <authorList>
            <person name="Auxier B."/>
            <person name="Grum-Grzhimaylo A."/>
            <person name="Cardenas M.E."/>
            <person name="Lodge J.D."/>
            <person name="Laessoe T."/>
            <person name="Pedersen O."/>
            <person name="Smith M.E."/>
            <person name="Kuyper T.W."/>
            <person name="Franco-Molano E.A."/>
            <person name="Baroni T.J."/>
            <person name="Aanen D.K."/>
        </authorList>
    </citation>
    <scope>NUCLEOTIDE SEQUENCE</scope>
    <source>
        <strain evidence="8">AP01</strain>
        <tissue evidence="8">Mycelium</tissue>
    </source>
</reference>
<dbReference type="AlphaFoldDB" id="A0A9P7KB46"/>
<evidence type="ECO:0000313" key="9">
    <source>
        <dbReference type="Proteomes" id="UP000775547"/>
    </source>
</evidence>
<dbReference type="GO" id="GO:0004252">
    <property type="term" value="F:serine-type endopeptidase activity"/>
    <property type="evidence" value="ECO:0007669"/>
    <property type="project" value="InterPro"/>
</dbReference>
<reference evidence="8" key="1">
    <citation type="submission" date="2020-07" db="EMBL/GenBank/DDBJ databases">
        <authorList>
            <person name="Nieuwenhuis M."/>
            <person name="Van De Peppel L.J.J."/>
        </authorList>
    </citation>
    <scope>NUCLEOTIDE SEQUENCE</scope>
    <source>
        <strain evidence="8">AP01</strain>
        <tissue evidence="8">Mycelium</tissue>
    </source>
</reference>
<dbReference type="OrthoDB" id="19448at2759"/>
<accession>A0A9P7KB46</accession>
<dbReference type="Proteomes" id="UP000775547">
    <property type="component" value="Unassembled WGS sequence"/>
</dbReference>
<evidence type="ECO:0000256" key="5">
    <source>
        <dbReference type="PROSITE-ProRule" id="PRU01240"/>
    </source>
</evidence>
<dbReference type="GO" id="GO:0005615">
    <property type="term" value="C:extracellular space"/>
    <property type="evidence" value="ECO:0007669"/>
    <property type="project" value="TreeGrafter"/>
</dbReference>
<keyword evidence="2" id="KW-0645">Protease</keyword>
<dbReference type="InterPro" id="IPR036852">
    <property type="entry name" value="Peptidase_S8/S53_dom_sf"/>
</dbReference>
<evidence type="ECO:0000256" key="2">
    <source>
        <dbReference type="ARBA" id="ARBA00022670"/>
    </source>
</evidence>
<dbReference type="Pfam" id="PF00082">
    <property type="entry name" value="Peptidase_S8"/>
    <property type="match status" value="1"/>
</dbReference>
<feature type="domain" description="Peptidase S8/S53" evidence="7">
    <location>
        <begin position="211"/>
        <end position="393"/>
    </location>
</feature>